<evidence type="ECO:0000313" key="1">
    <source>
        <dbReference type="EMBL" id="CAA9481797.1"/>
    </source>
</evidence>
<dbReference type="EMBL" id="CADCVK010000238">
    <property type="protein sequence ID" value="CAA9481797.1"/>
    <property type="molecule type" value="Genomic_DNA"/>
</dbReference>
<proteinExistence type="predicted"/>
<gene>
    <name evidence="1" type="ORF">AVDCRST_MAG12-1553</name>
</gene>
<reference evidence="1" key="1">
    <citation type="submission" date="2020-02" db="EMBL/GenBank/DDBJ databases">
        <authorList>
            <person name="Meier V. D."/>
        </authorList>
    </citation>
    <scope>NUCLEOTIDE SEQUENCE</scope>
    <source>
        <strain evidence="1">AVDCRST_MAG12</strain>
    </source>
</reference>
<organism evidence="1">
    <name type="scientific">uncultured Rubrobacteraceae bacterium</name>
    <dbReference type="NCBI Taxonomy" id="349277"/>
    <lineage>
        <taxon>Bacteria</taxon>
        <taxon>Bacillati</taxon>
        <taxon>Actinomycetota</taxon>
        <taxon>Rubrobacteria</taxon>
        <taxon>Rubrobacterales</taxon>
        <taxon>Rubrobacteraceae</taxon>
        <taxon>environmental samples</taxon>
    </lineage>
</organism>
<sequence>MVVGGASAASTGKWCHEHRDRRRGILLQDKNADTCNLFEASSGNPGLIELARARMSREHRLSDEVHAAQYAAASLGHTPYVALPNVGVIVVQRRGWGC</sequence>
<name>A0A6J4RUD6_9ACTN</name>
<dbReference type="AlphaFoldDB" id="A0A6J4RUD6"/>
<protein>
    <submittedName>
        <fullName evidence="1">Uncharacterized protein</fullName>
    </submittedName>
</protein>
<accession>A0A6J4RUD6</accession>